<dbReference type="SUPFAM" id="SSF52172">
    <property type="entry name" value="CheY-like"/>
    <property type="match status" value="1"/>
</dbReference>
<keyword evidence="13" id="KW-0812">Transmembrane</keyword>
<evidence type="ECO:0000256" key="1">
    <source>
        <dbReference type="ARBA" id="ARBA00000085"/>
    </source>
</evidence>
<dbReference type="PANTHER" id="PTHR43047:SF72">
    <property type="entry name" value="OSMOSENSING HISTIDINE PROTEIN KINASE SLN1"/>
    <property type="match status" value="1"/>
</dbReference>
<evidence type="ECO:0000256" key="2">
    <source>
        <dbReference type="ARBA" id="ARBA00004236"/>
    </source>
</evidence>
<dbReference type="Proteomes" id="UP000037977">
    <property type="component" value="Unassembled WGS sequence"/>
</dbReference>
<feature type="modified residue" description="4-aspartylphosphate" evidence="12">
    <location>
        <position position="728"/>
    </location>
</feature>
<dbReference type="InterPro" id="IPR008979">
    <property type="entry name" value="Galactose-bd-like_sf"/>
</dbReference>
<evidence type="ECO:0000259" key="14">
    <source>
        <dbReference type="PROSITE" id="PS50109"/>
    </source>
</evidence>
<dbReference type="PATRIC" id="fig|33935.3.peg.4703"/>
<dbReference type="AlphaFoldDB" id="A0A0N0CWY8"/>
<feature type="transmembrane region" description="Helical" evidence="13">
    <location>
        <begin position="297"/>
        <end position="316"/>
    </location>
</feature>
<evidence type="ECO:0000256" key="10">
    <source>
        <dbReference type="ARBA" id="ARBA00023012"/>
    </source>
</evidence>
<keyword evidence="17" id="KW-1185">Reference proteome</keyword>
<dbReference type="Pfam" id="PF00512">
    <property type="entry name" value="HisKA"/>
    <property type="match status" value="1"/>
</dbReference>
<comment type="caution">
    <text evidence="16">The sequence shown here is derived from an EMBL/GenBank/DDBJ whole genome shotgun (WGS) entry which is preliminary data.</text>
</comment>
<feature type="transmembrane region" description="Helical" evidence="13">
    <location>
        <begin position="354"/>
        <end position="373"/>
    </location>
</feature>
<accession>A0A0N0CWY8</accession>
<dbReference type="InterPro" id="IPR011623">
    <property type="entry name" value="7TMR_DISM_rcpt_extracell_dom1"/>
</dbReference>
<keyword evidence="10" id="KW-0902">Two-component regulatory system</keyword>
<evidence type="ECO:0000313" key="17">
    <source>
        <dbReference type="Proteomes" id="UP000037977"/>
    </source>
</evidence>
<dbReference type="SUPFAM" id="SSF49785">
    <property type="entry name" value="Galactose-binding domain-like"/>
    <property type="match status" value="1"/>
</dbReference>
<dbReference type="PANTHER" id="PTHR43047">
    <property type="entry name" value="TWO-COMPONENT HISTIDINE PROTEIN KINASE"/>
    <property type="match status" value="1"/>
</dbReference>
<dbReference type="PROSITE" id="PS50110">
    <property type="entry name" value="RESPONSE_REGULATORY"/>
    <property type="match status" value="1"/>
</dbReference>
<evidence type="ECO:0000256" key="8">
    <source>
        <dbReference type="ARBA" id="ARBA00022777"/>
    </source>
</evidence>
<feature type="domain" description="Response regulatory" evidence="15">
    <location>
        <begin position="678"/>
        <end position="795"/>
    </location>
</feature>
<dbReference type="InterPro" id="IPR004358">
    <property type="entry name" value="Sig_transdc_His_kin-like_C"/>
</dbReference>
<proteinExistence type="predicted"/>
<evidence type="ECO:0000256" key="5">
    <source>
        <dbReference type="ARBA" id="ARBA00022553"/>
    </source>
</evidence>
<dbReference type="GO" id="GO:0005886">
    <property type="term" value="C:plasma membrane"/>
    <property type="evidence" value="ECO:0007669"/>
    <property type="project" value="UniProtKB-SubCell"/>
</dbReference>
<dbReference type="InterPro" id="IPR036890">
    <property type="entry name" value="HATPase_C_sf"/>
</dbReference>
<dbReference type="InterPro" id="IPR003661">
    <property type="entry name" value="HisK_dim/P_dom"/>
</dbReference>
<dbReference type="InterPro" id="IPR010559">
    <property type="entry name" value="Sig_transdc_His_kin_internal"/>
</dbReference>
<keyword evidence="7" id="KW-0547">Nucleotide-binding</keyword>
<feature type="domain" description="Histidine kinase" evidence="14">
    <location>
        <begin position="429"/>
        <end position="642"/>
    </location>
</feature>
<dbReference type="Pfam" id="PF02518">
    <property type="entry name" value="HATPase_c"/>
    <property type="match status" value="2"/>
</dbReference>
<feature type="transmembrane region" description="Helical" evidence="13">
    <location>
        <begin position="234"/>
        <end position="250"/>
    </location>
</feature>
<evidence type="ECO:0000256" key="12">
    <source>
        <dbReference type="PROSITE-ProRule" id="PRU00169"/>
    </source>
</evidence>
<dbReference type="Pfam" id="PF00072">
    <property type="entry name" value="Response_reg"/>
    <property type="match status" value="1"/>
</dbReference>
<evidence type="ECO:0000256" key="3">
    <source>
        <dbReference type="ARBA" id="ARBA00012438"/>
    </source>
</evidence>
<keyword evidence="13" id="KW-1133">Transmembrane helix</keyword>
<gene>
    <name evidence="16" type="ORF">ADM90_02545</name>
</gene>
<keyword evidence="6" id="KW-0808">Transferase</keyword>
<organism evidence="16 17">
    <name type="scientific">Lysinibacillus macroides</name>
    <dbReference type="NCBI Taxonomy" id="33935"/>
    <lineage>
        <taxon>Bacteria</taxon>
        <taxon>Bacillati</taxon>
        <taxon>Bacillota</taxon>
        <taxon>Bacilli</taxon>
        <taxon>Bacillales</taxon>
        <taxon>Bacillaceae</taxon>
        <taxon>Lysinibacillus</taxon>
    </lineage>
</organism>
<dbReference type="Pfam" id="PF06580">
    <property type="entry name" value="His_kinase"/>
    <property type="match status" value="1"/>
</dbReference>
<dbReference type="OrthoDB" id="9809348at2"/>
<dbReference type="SMART" id="SM00388">
    <property type="entry name" value="HisKA"/>
    <property type="match status" value="1"/>
</dbReference>
<dbReference type="Gene3D" id="1.10.287.130">
    <property type="match status" value="1"/>
</dbReference>
<evidence type="ECO:0000256" key="4">
    <source>
        <dbReference type="ARBA" id="ARBA00022475"/>
    </source>
</evidence>
<dbReference type="InterPro" id="IPR003594">
    <property type="entry name" value="HATPase_dom"/>
</dbReference>
<feature type="transmembrane region" description="Helical" evidence="13">
    <location>
        <begin position="203"/>
        <end position="227"/>
    </location>
</feature>
<dbReference type="SUPFAM" id="SSF47384">
    <property type="entry name" value="Homodimeric domain of signal transducing histidine kinase"/>
    <property type="match status" value="1"/>
</dbReference>
<dbReference type="CDD" id="cd00082">
    <property type="entry name" value="HisKA"/>
    <property type="match status" value="1"/>
</dbReference>
<dbReference type="FunFam" id="3.30.565.10:FF:000023">
    <property type="entry name" value="PAS domain-containing sensor histidine kinase"/>
    <property type="match status" value="1"/>
</dbReference>
<dbReference type="Pfam" id="PF07695">
    <property type="entry name" value="7TMR-DISM_7TM"/>
    <property type="match status" value="1"/>
</dbReference>
<dbReference type="InterPro" id="IPR011006">
    <property type="entry name" value="CheY-like_superfamily"/>
</dbReference>
<evidence type="ECO:0000256" key="13">
    <source>
        <dbReference type="SAM" id="Phobius"/>
    </source>
</evidence>
<feature type="transmembrane region" description="Helical" evidence="13">
    <location>
        <begin position="328"/>
        <end position="347"/>
    </location>
</feature>
<dbReference type="STRING" id="33935.ADM90_02545"/>
<keyword evidence="8 16" id="KW-0418">Kinase</keyword>
<dbReference type="InterPro" id="IPR001789">
    <property type="entry name" value="Sig_transdc_resp-reg_receiver"/>
</dbReference>
<keyword evidence="11 13" id="KW-0472">Membrane</keyword>
<dbReference type="CDD" id="cd16922">
    <property type="entry name" value="HATPase_EvgS-ArcB-TorS-like"/>
    <property type="match status" value="1"/>
</dbReference>
<keyword evidence="5 12" id="KW-0597">Phosphoprotein</keyword>
<dbReference type="InterPro" id="IPR036097">
    <property type="entry name" value="HisK_dim/P_sf"/>
</dbReference>
<dbReference type="GO" id="GO:0000155">
    <property type="term" value="F:phosphorelay sensor kinase activity"/>
    <property type="evidence" value="ECO:0007669"/>
    <property type="project" value="InterPro"/>
</dbReference>
<dbReference type="SMART" id="SM00448">
    <property type="entry name" value="REC"/>
    <property type="match status" value="1"/>
</dbReference>
<dbReference type="EC" id="2.7.13.3" evidence="3"/>
<evidence type="ECO:0000256" key="9">
    <source>
        <dbReference type="ARBA" id="ARBA00022840"/>
    </source>
</evidence>
<feature type="transmembrane region" description="Helical" evidence="13">
    <location>
        <begin position="265"/>
        <end position="285"/>
    </location>
</feature>
<dbReference type="GO" id="GO:0005524">
    <property type="term" value="F:ATP binding"/>
    <property type="evidence" value="ECO:0007669"/>
    <property type="project" value="UniProtKB-KW"/>
</dbReference>
<dbReference type="RefSeq" id="WP_053993499.1">
    <property type="nucleotide sequence ID" value="NZ_CP065643.1"/>
</dbReference>
<name>A0A0N0CWY8_9BACI</name>
<keyword evidence="4" id="KW-1003">Cell membrane</keyword>
<dbReference type="Gene3D" id="2.60.120.260">
    <property type="entry name" value="Galactose-binding domain-like"/>
    <property type="match status" value="1"/>
</dbReference>
<evidence type="ECO:0000256" key="11">
    <source>
        <dbReference type="ARBA" id="ARBA00023136"/>
    </source>
</evidence>
<reference evidence="16 17" key="1">
    <citation type="submission" date="2015-07" db="EMBL/GenBank/DDBJ databases">
        <title>Genome sequencing project for genomic taxonomy and phylogenomics of Bacillus-like bacteria.</title>
        <authorList>
            <person name="Liu B."/>
            <person name="Wang J."/>
            <person name="Zhu Y."/>
            <person name="Liu G."/>
            <person name="Chen Q."/>
            <person name="Chen Z."/>
            <person name="Che J."/>
            <person name="Ge C."/>
            <person name="Shi H."/>
            <person name="Pan Z."/>
            <person name="Liu X."/>
        </authorList>
    </citation>
    <scope>NUCLEOTIDE SEQUENCE [LARGE SCALE GENOMIC DNA]</scope>
    <source>
        <strain evidence="16 17">DSM 54</strain>
    </source>
</reference>
<sequence length="1009" mass="115145">MRKLLLLFIVIISIFIIGGGSRLLKQPSTDAPKAVGGVIDLRQHDFHHNNPVKLDGEWDFVPDKLVNYSEFHSNDTYLVNVPSLWANYDLNGERYSAFGSGTYRLKILINSTEEILGIKTGNIRMSNAIYINEKRIGHSGKPAEDSTYVQENVPYVAYFLPESQEIELIIHVANFDYASGGGIIGSIFIGDQESIGKLRENSLFYDLITIAAFFTMFIYFASSYFYAKLEIEQLYFSLFCFMIFLYSVSHGEKLLMSFLPISYELLIRIQIISSISTGIFMLLYFYHALQQFASKKIVLGLCMIGFILLATVPLPISVSSYLQVVHSIYVFTNILYIFYIQVIAIYKRSVGTRYLWLSSMAILIYMIVATLNLNINLELYSLPPLLPFICLTTISLYISHRFTDSYLKKGRLTNALLKVDKLKDELLAKTSHEFRTPLHGVMAISQSMLEPNESSSLTVAQKEKISLIFNITEKLSHLVHDILDFSKLKEGELKLRITNVDLYSVTHVIVEILSYIGNKDVKIYNYIERGKFVLADEDRLRQILYNLIENAVKYTPQGKVEISCHEEQEFLVIKVSDTGRGIAPEHLEMIFEPFHQLEKMSRGAGLGLNVTKELVKLHGGDITVYSVVGRGTTFLVKLPLKQLKKEQLDKHKKKNAIRAKEYSPVTFPYFTEEKADKTILIADDDHINLSVLIDILKKENYSIIAVDDGHHVFEQLTLHPDVDLLILDIMMPNLSGYEVCQKIRKNYSSTELPILMLTAAIRPEDLIAAFQSGANDFLHKPLDTAELKTRVRNLILLKDSAETAIKMETAFLQAQIKPHFIYNVLNSILSLSYLDLDKARSMITDFATFLRNSFSFENTNSLIPLEKELTLIQTYVNIHQMRYPEQLEWDVHIEEHLNILIPPLLLQPIVENALFHGLKTKRVNGQVKMIIKKELQMIDIEIKDNGVGMTQELLETLLMEESAVDQGVGIRNISKRLKKYNNATFHISSVVDEGTTVKIKFPLILDERR</sequence>
<dbReference type="SUPFAM" id="SSF55874">
    <property type="entry name" value="ATPase domain of HSP90 chaperone/DNA topoisomerase II/histidine kinase"/>
    <property type="match status" value="2"/>
</dbReference>
<evidence type="ECO:0000256" key="6">
    <source>
        <dbReference type="ARBA" id="ARBA00022679"/>
    </source>
</evidence>
<evidence type="ECO:0000256" key="7">
    <source>
        <dbReference type="ARBA" id="ARBA00022741"/>
    </source>
</evidence>
<dbReference type="Gene3D" id="3.30.565.10">
    <property type="entry name" value="Histidine kinase-like ATPase, C-terminal domain"/>
    <property type="match status" value="2"/>
</dbReference>
<evidence type="ECO:0000259" key="15">
    <source>
        <dbReference type="PROSITE" id="PS50110"/>
    </source>
</evidence>
<dbReference type="InterPro" id="IPR005467">
    <property type="entry name" value="His_kinase_dom"/>
</dbReference>
<keyword evidence="9" id="KW-0067">ATP-binding</keyword>
<dbReference type="EMBL" id="LGCI01000003">
    <property type="protein sequence ID" value="KOY83797.1"/>
    <property type="molecule type" value="Genomic_DNA"/>
</dbReference>
<dbReference type="SMART" id="SM00387">
    <property type="entry name" value="HATPase_c"/>
    <property type="match status" value="2"/>
</dbReference>
<dbReference type="GO" id="GO:0009927">
    <property type="term" value="F:histidine phosphotransfer kinase activity"/>
    <property type="evidence" value="ECO:0007669"/>
    <property type="project" value="TreeGrafter"/>
</dbReference>
<dbReference type="PRINTS" id="PR00344">
    <property type="entry name" value="BCTRLSENSOR"/>
</dbReference>
<dbReference type="Gene3D" id="3.40.50.2300">
    <property type="match status" value="1"/>
</dbReference>
<feature type="domain" description="Histidine kinase" evidence="14">
    <location>
        <begin position="906"/>
        <end position="1005"/>
    </location>
</feature>
<dbReference type="PROSITE" id="PS50109">
    <property type="entry name" value="HIS_KIN"/>
    <property type="match status" value="2"/>
</dbReference>
<comment type="subcellular location">
    <subcellularLocation>
        <location evidence="2">Cell membrane</location>
    </subcellularLocation>
</comment>
<evidence type="ECO:0000313" key="16">
    <source>
        <dbReference type="EMBL" id="KOY83797.1"/>
    </source>
</evidence>
<protein>
    <recommendedName>
        <fullName evidence="3">histidine kinase</fullName>
        <ecNumber evidence="3">2.7.13.3</ecNumber>
    </recommendedName>
</protein>
<comment type="catalytic activity">
    <reaction evidence="1">
        <text>ATP + protein L-histidine = ADP + protein N-phospho-L-histidine.</text>
        <dbReference type="EC" id="2.7.13.3"/>
    </reaction>
</comment>